<proteinExistence type="predicted"/>
<reference evidence="1 2" key="2">
    <citation type="journal article" date="2015" name="J. Bacteriol.">
        <title>Genomic, proteomic, and biochemical analysis of the organohalide respiratory pathway in Desulfitobacterium dehalogenans.</title>
        <authorList>
            <person name="Kruse T."/>
            <person name="van de Pas B.A."/>
            <person name="Atteia A."/>
            <person name="Krab K."/>
            <person name="Hagen W.R."/>
            <person name="Goodwin L."/>
            <person name="Chain P."/>
            <person name="Boeren S."/>
            <person name="Maphosa F."/>
            <person name="Schraa G."/>
            <person name="de Vos W.M."/>
            <person name="van der Oost J."/>
            <person name="Smidt H."/>
            <person name="Stams A.J."/>
        </authorList>
    </citation>
    <scope>NUCLEOTIDE SEQUENCE [LARGE SCALE GENOMIC DNA]</scope>
    <source>
        <strain evidence="2">ATCC 51507 / DSM 9161 / JW/IU-DC1</strain>
    </source>
</reference>
<evidence type="ECO:0000313" key="1">
    <source>
        <dbReference type="EMBL" id="AFL98976.1"/>
    </source>
</evidence>
<dbReference type="AlphaFoldDB" id="I4A4U2"/>
<accession>I4A4U2</accession>
<dbReference type="eggNOG" id="ENOG502ZQ1S">
    <property type="taxonomic scope" value="Bacteria"/>
</dbReference>
<keyword evidence="2" id="KW-1185">Reference proteome</keyword>
<dbReference type="HOGENOM" id="CLU_939162_0_0_9"/>
<protein>
    <recommendedName>
        <fullName evidence="3">Anti-bacteriophage protein A/HamA C-terminal domain-containing protein</fullName>
    </recommendedName>
</protein>
<evidence type="ECO:0000313" key="2">
    <source>
        <dbReference type="Proteomes" id="UP000006053"/>
    </source>
</evidence>
<dbReference type="Proteomes" id="UP000006053">
    <property type="component" value="Chromosome"/>
</dbReference>
<sequence>MKEFPDIKQWFDVSEYTVFNECHKLEINMKPEDKVDMSSFCKEFAKYLCRLRCGNEQDRDAMYRAVDGYSINDDEQKERIANCFFKGFISDSKYSQTGTYSSSFDDDAITGYIGECFYYIIREQLLEDEKIHIEPCKPKFSSKEPGIDFVEIRKDANGYYMIVGEIKTTQNSIGTRPTDILTMFKLRANKIFSEMYMGIKENYSQCEDKELKTFIDEMLTLFYGIKKTFTPRKRFSGVINYNYHHRNIHKSVFSGFKTELADAVFDSPHCRRIKLIGIYNIENIIRQVRDEIWSKL</sequence>
<organism evidence="1 2">
    <name type="scientific">Desulfitobacterium dehalogenans (strain ATCC 51507 / DSM 9161 / JW/IU-DC1)</name>
    <dbReference type="NCBI Taxonomy" id="756499"/>
    <lineage>
        <taxon>Bacteria</taxon>
        <taxon>Bacillati</taxon>
        <taxon>Bacillota</taxon>
        <taxon>Clostridia</taxon>
        <taxon>Eubacteriales</taxon>
        <taxon>Desulfitobacteriaceae</taxon>
        <taxon>Desulfitobacterium</taxon>
    </lineage>
</organism>
<dbReference type="EMBL" id="CP003348">
    <property type="protein sequence ID" value="AFL98976.1"/>
    <property type="molecule type" value="Genomic_DNA"/>
</dbReference>
<dbReference type="KEGG" id="ddh:Desde_0516"/>
<gene>
    <name evidence="1" type="ordered locus">Desde_0516</name>
</gene>
<dbReference type="OrthoDB" id="2082641at2"/>
<dbReference type="RefSeq" id="WP_014792470.1">
    <property type="nucleotide sequence ID" value="NC_018017.1"/>
</dbReference>
<evidence type="ECO:0008006" key="3">
    <source>
        <dbReference type="Google" id="ProtNLM"/>
    </source>
</evidence>
<name>I4A4U2_DESDJ</name>
<reference evidence="2" key="1">
    <citation type="submission" date="2012-06" db="EMBL/GenBank/DDBJ databases">
        <title>Complete sequence of Desulfitobacterium dehalogenans ATCC 51507.</title>
        <authorList>
            <person name="Lucas S."/>
            <person name="Han J."/>
            <person name="Lapidus A."/>
            <person name="Cheng J.-F."/>
            <person name="Goodwin L."/>
            <person name="Pitluck S."/>
            <person name="Peters L."/>
            <person name="Ovchinnikova G."/>
            <person name="Teshima H."/>
            <person name="Detter J.C."/>
            <person name="Han C."/>
            <person name="Tapia R."/>
            <person name="Land M."/>
            <person name="Hauser L."/>
            <person name="Kyrpides N."/>
            <person name="Ivanova N."/>
            <person name="Pagani I."/>
            <person name="Kruse T."/>
            <person name="de Vos W.M."/>
            <person name="Smidt H."/>
            <person name="Woyke T."/>
        </authorList>
    </citation>
    <scope>NUCLEOTIDE SEQUENCE [LARGE SCALE GENOMIC DNA]</scope>
    <source>
        <strain evidence="2">ATCC 51507 / DSM 9161 / JW/IU-DC1</strain>
    </source>
</reference>